<reference evidence="3" key="1">
    <citation type="journal article" date="2012" name="BMC Genomics">
        <title>Genome sequence of the necrotrophic fungus Penicillium digitatum, the main postharvest pathogen of citrus.</title>
        <authorList>
            <person name="Marcet-Houben M."/>
            <person name="Ballester A.-R."/>
            <person name="de la Fuente B."/>
            <person name="Harries E."/>
            <person name="Marcos J.F."/>
            <person name="Gonzalez-Candelas L."/>
            <person name="Gabaldon T."/>
        </authorList>
    </citation>
    <scope>NUCLEOTIDE SEQUENCE [LARGE SCALE GENOMIC DNA]</scope>
    <source>
        <strain evidence="3">Pd1 / CECT 20795</strain>
    </source>
</reference>
<evidence type="ECO:0000256" key="1">
    <source>
        <dbReference type="SAM" id="MobiDB-lite"/>
    </source>
</evidence>
<dbReference type="HOGENOM" id="CLU_2868374_0_0_1"/>
<accession>K9FW84</accession>
<comment type="caution">
    <text evidence="2">The sequence shown here is derived from an EMBL/GenBank/DDBJ whole genome shotgun (WGS) entry which is preliminary data.</text>
</comment>
<feature type="region of interest" description="Disordered" evidence="1">
    <location>
        <begin position="22"/>
        <end position="47"/>
    </location>
</feature>
<sequence>MRKARSCTHICRTGVWRKLGEEPKLKGRNTDKSRALESGSLEEKKGDLAEDIPLGKMAPLCTSY</sequence>
<protein>
    <submittedName>
        <fullName evidence="2">Uncharacterized protein</fullName>
    </submittedName>
</protein>
<dbReference type="VEuPathDB" id="FungiDB:PDIP_83850"/>
<name>K9FW84_PEND1</name>
<dbReference type="KEGG" id="pdp:PDIP_83850"/>
<gene>
    <name evidence="2" type="ORF">PDIP_83850</name>
</gene>
<proteinExistence type="predicted"/>
<dbReference type="EMBL" id="AKCU01000504">
    <property type="protein sequence ID" value="EKV05336.1"/>
    <property type="molecule type" value="Genomic_DNA"/>
</dbReference>
<dbReference type="Proteomes" id="UP000009886">
    <property type="component" value="Unassembled WGS sequence"/>
</dbReference>
<dbReference type="AlphaFoldDB" id="K9FW84"/>
<organism evidence="2 3">
    <name type="scientific">Penicillium digitatum (strain Pd1 / CECT 20795)</name>
    <name type="common">Green mold</name>
    <dbReference type="NCBI Taxonomy" id="1170230"/>
    <lineage>
        <taxon>Eukaryota</taxon>
        <taxon>Fungi</taxon>
        <taxon>Dikarya</taxon>
        <taxon>Ascomycota</taxon>
        <taxon>Pezizomycotina</taxon>
        <taxon>Eurotiomycetes</taxon>
        <taxon>Eurotiomycetidae</taxon>
        <taxon>Eurotiales</taxon>
        <taxon>Aspergillaceae</taxon>
        <taxon>Penicillium</taxon>
    </lineage>
</organism>
<evidence type="ECO:0000313" key="3">
    <source>
        <dbReference type="Proteomes" id="UP000009886"/>
    </source>
</evidence>
<evidence type="ECO:0000313" key="2">
    <source>
        <dbReference type="EMBL" id="EKV05336.1"/>
    </source>
</evidence>